<dbReference type="EMBL" id="OB660881">
    <property type="protein sequence ID" value="CAD7226632.1"/>
    <property type="molecule type" value="Genomic_DNA"/>
</dbReference>
<evidence type="ECO:0000256" key="2">
    <source>
        <dbReference type="ARBA" id="ARBA00022801"/>
    </source>
</evidence>
<dbReference type="InterPro" id="IPR029021">
    <property type="entry name" value="Prot-tyrosine_phosphatase-like"/>
</dbReference>
<proteinExistence type="inferred from homology"/>
<dbReference type="PRINTS" id="PR01908">
    <property type="entry name" value="ADSPHPHTASE"/>
</dbReference>
<dbReference type="GO" id="GO:0004725">
    <property type="term" value="F:protein tyrosine phosphatase activity"/>
    <property type="evidence" value="ECO:0007669"/>
    <property type="project" value="UniProtKB-EC"/>
</dbReference>
<dbReference type="PRINTS" id="PR01909">
    <property type="entry name" value="ADSPHPHTASEA"/>
</dbReference>
<dbReference type="GO" id="GO:0004722">
    <property type="term" value="F:protein serine/threonine phosphatase activity"/>
    <property type="evidence" value="ECO:0007669"/>
    <property type="project" value="UniProtKB-EC"/>
</dbReference>
<dbReference type="GO" id="GO:0033549">
    <property type="term" value="F:MAP kinase phosphatase activity"/>
    <property type="evidence" value="ECO:0007669"/>
    <property type="project" value="TreeGrafter"/>
</dbReference>
<comment type="similarity">
    <text evidence="1 6">Belongs to the protein-tyrosine phosphatase family. Non-receptor class dual specificity subfamily.</text>
</comment>
<evidence type="ECO:0000256" key="3">
    <source>
        <dbReference type="ARBA" id="ARBA00022912"/>
    </source>
</evidence>
<protein>
    <recommendedName>
        <fullName evidence="6">Dual specificity protein phosphatase</fullName>
        <ecNumber evidence="6">3.1.3.16</ecNumber>
        <ecNumber evidence="6">3.1.3.48</ecNumber>
    </recommendedName>
</protein>
<evidence type="ECO:0000256" key="1">
    <source>
        <dbReference type="ARBA" id="ARBA00008601"/>
    </source>
</evidence>
<dbReference type="InterPro" id="IPR020422">
    <property type="entry name" value="TYR_PHOSPHATASE_DUAL_dom"/>
</dbReference>
<dbReference type="InterPro" id="IPR020405">
    <property type="entry name" value="Atypical_DUSP_subfamA"/>
</dbReference>
<comment type="catalytic activity">
    <reaction evidence="5 6">
        <text>O-phospho-L-threonyl-[protein] + H2O = L-threonyl-[protein] + phosphate</text>
        <dbReference type="Rhea" id="RHEA:47004"/>
        <dbReference type="Rhea" id="RHEA-COMP:11060"/>
        <dbReference type="Rhea" id="RHEA-COMP:11605"/>
        <dbReference type="ChEBI" id="CHEBI:15377"/>
        <dbReference type="ChEBI" id="CHEBI:30013"/>
        <dbReference type="ChEBI" id="CHEBI:43474"/>
        <dbReference type="ChEBI" id="CHEBI:61977"/>
        <dbReference type="EC" id="3.1.3.16"/>
    </reaction>
</comment>
<dbReference type="Gene3D" id="3.90.190.10">
    <property type="entry name" value="Protein tyrosine phosphatase superfamily"/>
    <property type="match status" value="1"/>
</dbReference>
<dbReference type="PANTHER" id="PTHR45682">
    <property type="entry name" value="AGAP008228-PA"/>
    <property type="match status" value="1"/>
</dbReference>
<dbReference type="GO" id="GO:0005737">
    <property type="term" value="C:cytoplasm"/>
    <property type="evidence" value="ECO:0007669"/>
    <property type="project" value="TreeGrafter"/>
</dbReference>
<evidence type="ECO:0000256" key="4">
    <source>
        <dbReference type="ARBA" id="ARBA00047761"/>
    </source>
</evidence>
<keyword evidence="2 6" id="KW-0378">Hydrolase</keyword>
<name>A0A7R8WD74_9CRUS</name>
<dbReference type="CDD" id="cd14515">
    <property type="entry name" value="DUSP3-like"/>
    <property type="match status" value="1"/>
</dbReference>
<comment type="catalytic activity">
    <reaction evidence="6">
        <text>O-phospho-L-tyrosyl-[protein] + H2O = L-tyrosyl-[protein] + phosphate</text>
        <dbReference type="Rhea" id="RHEA:10684"/>
        <dbReference type="Rhea" id="RHEA-COMP:10136"/>
        <dbReference type="Rhea" id="RHEA-COMP:20101"/>
        <dbReference type="ChEBI" id="CHEBI:15377"/>
        <dbReference type="ChEBI" id="CHEBI:43474"/>
        <dbReference type="ChEBI" id="CHEBI:46858"/>
        <dbReference type="ChEBI" id="CHEBI:61978"/>
        <dbReference type="EC" id="3.1.3.48"/>
    </reaction>
</comment>
<dbReference type="InterPro" id="IPR016130">
    <property type="entry name" value="Tyr_Pase_AS"/>
</dbReference>
<keyword evidence="3 6" id="KW-0904">Protein phosphatase</keyword>
<dbReference type="PROSITE" id="PS50056">
    <property type="entry name" value="TYR_PHOSPHATASE_2"/>
    <property type="match status" value="1"/>
</dbReference>
<accession>A0A7R8WD74</accession>
<dbReference type="InterPro" id="IPR000387">
    <property type="entry name" value="Tyr_Pase_dom"/>
</dbReference>
<reference evidence="7" key="1">
    <citation type="submission" date="2020-11" db="EMBL/GenBank/DDBJ databases">
        <authorList>
            <person name="Tran Van P."/>
        </authorList>
    </citation>
    <scope>NUCLEOTIDE SEQUENCE</scope>
</reference>
<dbReference type="InterPro" id="IPR000340">
    <property type="entry name" value="Dual-sp_phosphatase_cat-dom"/>
</dbReference>
<dbReference type="GO" id="GO:0008138">
    <property type="term" value="F:protein tyrosine/serine/threonine phosphatase activity"/>
    <property type="evidence" value="ECO:0007669"/>
    <property type="project" value="UniProtKB-UniRule"/>
</dbReference>
<dbReference type="Pfam" id="PF00782">
    <property type="entry name" value="DSPc"/>
    <property type="match status" value="1"/>
</dbReference>
<dbReference type="SUPFAM" id="SSF52799">
    <property type="entry name" value="(Phosphotyrosine protein) phosphatases II"/>
    <property type="match status" value="1"/>
</dbReference>
<gene>
    <name evidence="7" type="ORF">CTOB1V02_LOCUS4548</name>
</gene>
<dbReference type="PANTHER" id="PTHR45682:SF1">
    <property type="entry name" value="DUAL SPECIFICITY PROTEIN PHOSPHATASE 3"/>
    <property type="match status" value="1"/>
</dbReference>
<evidence type="ECO:0000313" key="7">
    <source>
        <dbReference type="EMBL" id="CAD7226632.1"/>
    </source>
</evidence>
<dbReference type="EC" id="3.1.3.16" evidence="6"/>
<dbReference type="SMART" id="SM00195">
    <property type="entry name" value="DSPc"/>
    <property type="match status" value="1"/>
</dbReference>
<dbReference type="AlphaFoldDB" id="A0A7R8WD74"/>
<sequence>MWRRCQPLSTVDELMDLITGPNNGHGALPTEPYNEVYPGLFVGNAVTALSTGTLRELGITHVLNAALGRRNSIYQGYVSTSSTYYQHAKIQFLGLHAMDLYTFPMTPLFSEASDFIDAALLNNGKVLVHCREGISRSATIAIAFLMLRRHFTVQEAVTQVRANREIYPNEGFLKQLVDLNDKLYWEKKNSGLHSRTV</sequence>
<evidence type="ECO:0000256" key="6">
    <source>
        <dbReference type="RuleBase" id="RU366038"/>
    </source>
</evidence>
<dbReference type="EC" id="3.1.3.48" evidence="6"/>
<dbReference type="PROSITE" id="PS50054">
    <property type="entry name" value="TYR_PHOSPHATASE_DUAL"/>
    <property type="match status" value="1"/>
</dbReference>
<evidence type="ECO:0000256" key="5">
    <source>
        <dbReference type="ARBA" id="ARBA00048336"/>
    </source>
</evidence>
<comment type="function">
    <text evidence="6">Dual specificity phosphatase able to dephosphorylate phosphotyrosine, phosphoserine and phosphothreonine residues, with a preference for phosphotyrosine as a substrate.</text>
</comment>
<dbReference type="OrthoDB" id="253091at2759"/>
<dbReference type="PROSITE" id="PS00383">
    <property type="entry name" value="TYR_PHOSPHATASE_1"/>
    <property type="match status" value="1"/>
</dbReference>
<comment type="catalytic activity">
    <reaction evidence="4 6">
        <text>O-phospho-L-seryl-[protein] + H2O = L-seryl-[protein] + phosphate</text>
        <dbReference type="Rhea" id="RHEA:20629"/>
        <dbReference type="Rhea" id="RHEA-COMP:9863"/>
        <dbReference type="Rhea" id="RHEA-COMP:11604"/>
        <dbReference type="ChEBI" id="CHEBI:15377"/>
        <dbReference type="ChEBI" id="CHEBI:29999"/>
        <dbReference type="ChEBI" id="CHEBI:43474"/>
        <dbReference type="ChEBI" id="CHEBI:83421"/>
        <dbReference type="EC" id="3.1.3.16"/>
    </reaction>
</comment>
<dbReference type="GO" id="GO:0043409">
    <property type="term" value="P:negative regulation of MAPK cascade"/>
    <property type="evidence" value="ECO:0007669"/>
    <property type="project" value="TreeGrafter"/>
</dbReference>
<organism evidence="7">
    <name type="scientific">Cyprideis torosa</name>
    <dbReference type="NCBI Taxonomy" id="163714"/>
    <lineage>
        <taxon>Eukaryota</taxon>
        <taxon>Metazoa</taxon>
        <taxon>Ecdysozoa</taxon>
        <taxon>Arthropoda</taxon>
        <taxon>Crustacea</taxon>
        <taxon>Oligostraca</taxon>
        <taxon>Ostracoda</taxon>
        <taxon>Podocopa</taxon>
        <taxon>Podocopida</taxon>
        <taxon>Cytherocopina</taxon>
        <taxon>Cytheroidea</taxon>
        <taxon>Cytherideidae</taxon>
        <taxon>Cyprideis</taxon>
    </lineage>
</organism>